<keyword evidence="2" id="KW-1185">Reference proteome</keyword>
<evidence type="ECO:0000313" key="2">
    <source>
        <dbReference type="Proteomes" id="UP000075809"/>
    </source>
</evidence>
<reference evidence="1 2" key="1">
    <citation type="submission" date="2015-09" db="EMBL/GenBank/DDBJ databases">
        <title>Trachymyrmex zeteki WGS genome.</title>
        <authorList>
            <person name="Nygaard S."/>
            <person name="Hu H."/>
            <person name="Boomsma J."/>
            <person name="Zhang G."/>
        </authorList>
    </citation>
    <scope>NUCLEOTIDE SEQUENCE [LARGE SCALE GENOMIC DNA]</scope>
    <source>
        <strain evidence="1">Tzet28-1</strain>
        <tissue evidence="1">Whole body</tissue>
    </source>
</reference>
<proteinExistence type="predicted"/>
<organism evidence="1 2">
    <name type="scientific">Mycetomoellerius zeteki</name>
    <dbReference type="NCBI Taxonomy" id="64791"/>
    <lineage>
        <taxon>Eukaryota</taxon>
        <taxon>Metazoa</taxon>
        <taxon>Ecdysozoa</taxon>
        <taxon>Arthropoda</taxon>
        <taxon>Hexapoda</taxon>
        <taxon>Insecta</taxon>
        <taxon>Pterygota</taxon>
        <taxon>Neoptera</taxon>
        <taxon>Endopterygota</taxon>
        <taxon>Hymenoptera</taxon>
        <taxon>Apocrita</taxon>
        <taxon>Aculeata</taxon>
        <taxon>Formicoidea</taxon>
        <taxon>Formicidae</taxon>
        <taxon>Myrmicinae</taxon>
        <taxon>Mycetomoellerius</taxon>
    </lineage>
</organism>
<accession>A0A151WKV1</accession>
<dbReference type="Proteomes" id="UP000075809">
    <property type="component" value="Unassembled WGS sequence"/>
</dbReference>
<name>A0A151WKV1_9HYME</name>
<dbReference type="EMBL" id="KQ982993">
    <property type="protein sequence ID" value="KYQ48513.1"/>
    <property type="molecule type" value="Genomic_DNA"/>
</dbReference>
<dbReference type="AlphaFoldDB" id="A0A151WKV1"/>
<sequence length="477" mass="52846">MLESARSSFDSCVFLLNIDLVLGRDGARPIDPEELDLPSFFVLDCSSVTRFSISFCSSTFSSIELDISSISVGFSFVRDASETLPLFQRSSSGCDFFFRPRFFALCGRSFTSGILKCSKLTDNRSLVSAMLNSSVSFKTTLADLSSGSFRCSSANDFFFAPCFSVVFEGIELTRLEFFKSVFCVSLGFSGTISTECKKFSKGTSESLVVPIFIDCILVDSKDSLAMDDEDGISSVSSIESTEVWRMFIVAYIEGVIDKTDFDFLFDLRLDEDPDFSRLAINFAFSQVISEKSVNFSRFNSLSAFVRFFSKFVGFKSSLIISLSFSDFLTSISPFEVSTLSSFFENSFPISALNVSFIPSFFCAFSSVRSSTISSDLFLFFLDLASSDLLLDFLLDFVTPFFLSGFSKFSFCVIINEPEIEISVNDTGSFEIFIGITGSLFIIDLFSQDSTFSSTELTFLCKSSSFFISTSETLSALI</sequence>
<protein>
    <submittedName>
        <fullName evidence="1">Uncharacterized protein</fullName>
    </submittedName>
</protein>
<gene>
    <name evidence="1" type="ORF">ALC60_12463</name>
</gene>
<evidence type="ECO:0000313" key="1">
    <source>
        <dbReference type="EMBL" id="KYQ48513.1"/>
    </source>
</evidence>